<keyword evidence="1" id="KW-0812">Transmembrane</keyword>
<feature type="signal peptide" evidence="2">
    <location>
        <begin position="1"/>
        <end position="22"/>
    </location>
</feature>
<dbReference type="HOGENOM" id="CLU_358186_0_0_6"/>
<dbReference type="SUPFAM" id="SSF55073">
    <property type="entry name" value="Nucleotide cyclase"/>
    <property type="match status" value="1"/>
</dbReference>
<dbReference type="Proteomes" id="UP000032749">
    <property type="component" value="Chromosome"/>
</dbReference>
<feature type="transmembrane region" description="Helical" evidence="1">
    <location>
        <begin position="321"/>
        <end position="342"/>
    </location>
</feature>
<evidence type="ECO:0000313" key="5">
    <source>
        <dbReference type="EMBL" id="CCK77853.1"/>
    </source>
</evidence>
<dbReference type="SUPFAM" id="SSF141868">
    <property type="entry name" value="EAL domain-like"/>
    <property type="match status" value="1"/>
</dbReference>
<protein>
    <recommendedName>
        <fullName evidence="7">Diguanylate cyclase/phosphodiesterase</fullName>
    </recommendedName>
</protein>
<proteinExistence type="predicted"/>
<feature type="domain" description="EAL" evidence="3">
    <location>
        <begin position="522"/>
        <end position="779"/>
    </location>
</feature>
<dbReference type="Pfam" id="PF09084">
    <property type="entry name" value="NMT1"/>
    <property type="match status" value="1"/>
</dbReference>
<dbReference type="SMART" id="SM00267">
    <property type="entry name" value="GGDEF"/>
    <property type="match status" value="1"/>
</dbReference>
<dbReference type="SMART" id="SM00052">
    <property type="entry name" value="EAL"/>
    <property type="match status" value="1"/>
</dbReference>
<gene>
    <name evidence="5" type="ORF">OLEAN_C36770</name>
</gene>
<keyword evidence="1" id="KW-1133">Transmembrane helix</keyword>
<dbReference type="Gene3D" id="3.40.190.10">
    <property type="entry name" value="Periplasmic binding protein-like II"/>
    <property type="match status" value="2"/>
</dbReference>
<dbReference type="PROSITE" id="PS50883">
    <property type="entry name" value="EAL"/>
    <property type="match status" value="1"/>
</dbReference>
<organism evidence="5 6">
    <name type="scientific">Oleispira antarctica RB-8</name>
    <dbReference type="NCBI Taxonomy" id="698738"/>
    <lineage>
        <taxon>Bacteria</taxon>
        <taxon>Pseudomonadati</taxon>
        <taxon>Pseudomonadota</taxon>
        <taxon>Gammaproteobacteria</taxon>
        <taxon>Oceanospirillales</taxon>
        <taxon>Oceanospirillaceae</taxon>
        <taxon>Oleispira</taxon>
    </lineage>
</organism>
<evidence type="ECO:0000256" key="1">
    <source>
        <dbReference type="SAM" id="Phobius"/>
    </source>
</evidence>
<dbReference type="InterPro" id="IPR035919">
    <property type="entry name" value="EAL_sf"/>
</dbReference>
<dbReference type="Pfam" id="PF00563">
    <property type="entry name" value="EAL"/>
    <property type="match status" value="1"/>
</dbReference>
<evidence type="ECO:0000259" key="3">
    <source>
        <dbReference type="PROSITE" id="PS50883"/>
    </source>
</evidence>
<dbReference type="PROSITE" id="PS50887">
    <property type="entry name" value="GGDEF"/>
    <property type="match status" value="1"/>
</dbReference>
<dbReference type="PATRIC" id="fig|698738.3.peg.3825"/>
<keyword evidence="6" id="KW-1185">Reference proteome</keyword>
<evidence type="ECO:0000313" key="6">
    <source>
        <dbReference type="Proteomes" id="UP000032749"/>
    </source>
</evidence>
<dbReference type="Pfam" id="PF00990">
    <property type="entry name" value="GGDEF"/>
    <property type="match status" value="1"/>
</dbReference>
<dbReference type="GO" id="GO:0071111">
    <property type="term" value="F:cyclic-guanylate-specific phosphodiesterase activity"/>
    <property type="evidence" value="ECO:0007669"/>
    <property type="project" value="InterPro"/>
</dbReference>
<dbReference type="InterPro" id="IPR015168">
    <property type="entry name" value="SsuA/THI5"/>
</dbReference>
<dbReference type="InterPro" id="IPR029787">
    <property type="entry name" value="Nucleotide_cyclase"/>
</dbReference>
<dbReference type="SUPFAM" id="SSF53850">
    <property type="entry name" value="Periplasmic binding protein-like II"/>
    <property type="match status" value="1"/>
</dbReference>
<dbReference type="PANTHER" id="PTHR33121">
    <property type="entry name" value="CYCLIC DI-GMP PHOSPHODIESTERASE PDEF"/>
    <property type="match status" value="1"/>
</dbReference>
<dbReference type="PANTHER" id="PTHR33121:SF79">
    <property type="entry name" value="CYCLIC DI-GMP PHOSPHODIESTERASE PDED-RELATED"/>
    <property type="match status" value="1"/>
</dbReference>
<feature type="domain" description="GGDEF" evidence="4">
    <location>
        <begin position="388"/>
        <end position="513"/>
    </location>
</feature>
<feature type="chain" id="PRO_5004384004" description="Diguanylate cyclase/phosphodiesterase" evidence="2">
    <location>
        <begin position="23"/>
        <end position="782"/>
    </location>
</feature>
<reference evidence="5 6" key="1">
    <citation type="journal article" date="2013" name="Nat. Commun.">
        <title>Genome sequence and functional genomic analysis of the oil-degrading bacterium Oleispira antarctica.</title>
        <authorList>
            <person name="Kube M."/>
            <person name="Chernikova T.N."/>
            <person name="Al-Ramahi Y."/>
            <person name="Beloqui A."/>
            <person name="Lopez-Cortez N."/>
            <person name="Guazzaroni M.E."/>
            <person name="Heipieper H.J."/>
            <person name="Klages S."/>
            <person name="Kotsyurbenko O.R."/>
            <person name="Langer I."/>
            <person name="Nechitaylo T.Y."/>
            <person name="Lunsdorf H."/>
            <person name="Fernandez M."/>
            <person name="Juarez S."/>
            <person name="Ciordia S."/>
            <person name="Singer A."/>
            <person name="Kagan O."/>
            <person name="Egorova O."/>
            <person name="Petit P.A."/>
            <person name="Stogios P."/>
            <person name="Kim Y."/>
            <person name="Tchigvintsev A."/>
            <person name="Flick R."/>
            <person name="Denaro R."/>
            <person name="Genovese M."/>
            <person name="Albar J.P."/>
            <person name="Reva O.N."/>
            <person name="Martinez-Gomariz M."/>
            <person name="Tran H."/>
            <person name="Ferrer M."/>
            <person name="Savchenko A."/>
            <person name="Yakunin A.F."/>
            <person name="Yakimov M.M."/>
            <person name="Golyshina O.V."/>
            <person name="Reinhardt R."/>
            <person name="Golyshin P.N."/>
        </authorList>
    </citation>
    <scope>NUCLEOTIDE SEQUENCE [LARGE SCALE GENOMIC DNA]</scope>
</reference>
<dbReference type="Gene3D" id="3.20.20.450">
    <property type="entry name" value="EAL domain"/>
    <property type="match status" value="1"/>
</dbReference>
<accession>R4YUG6</accession>
<dbReference type="InterPro" id="IPR050706">
    <property type="entry name" value="Cyclic-di-GMP_PDE-like"/>
</dbReference>
<dbReference type="EMBL" id="FO203512">
    <property type="protein sequence ID" value="CCK77853.1"/>
    <property type="molecule type" value="Genomic_DNA"/>
</dbReference>
<dbReference type="InterPro" id="IPR001633">
    <property type="entry name" value="EAL_dom"/>
</dbReference>
<dbReference type="OrthoDB" id="9176779at2"/>
<dbReference type="Gene3D" id="3.30.70.270">
    <property type="match status" value="1"/>
</dbReference>
<evidence type="ECO:0000259" key="4">
    <source>
        <dbReference type="PROSITE" id="PS50887"/>
    </source>
</evidence>
<dbReference type="STRING" id="698738.OLEAN_C36770"/>
<evidence type="ECO:0000256" key="2">
    <source>
        <dbReference type="SAM" id="SignalP"/>
    </source>
</evidence>
<sequence length="782" mass="88140">MIQIKRLCQLLLLSLCSSWVIAEDISIHLKWYHKFQFAGYYAAQQQGYFTDEGYDVSLIEGGPHTNHLHQLINGSSEYAVLGSEAIISLALGSPVIIVASIFQHAPEIVMTLESSKAESISALKDKPLMLANNYISGQIAAMLLKNGITSKDYQKSSYDGDVNRLVNGSVFAMYGYISNEPYQLQQLGHNVDIFRPQDYGINFYGDNLATTQNELDNHPKRVAAMRRAVIRGWNYALEHPEAMIAYILSMPTKNPNPYNLSHQQYEAKITAELIDTYNVPLGSSSPDRWAAMFDTFNETSGGQAIFNPKSIYNEFHQDRTWLTYILIPAILALIIISSMYAWNRALQNKLNTAISSLEKAAFEDVLTGLKNRSSMMLYIEQCRIKKRNNLYIVLIDIAGLQKINKDQGLQRADLLIQQVANLLSDCALRYSHTYSLYGGKFAIIASAERFSELERKINILLDKITQVNDCIALRSGAVKLDFSLDNSTLTTRAELTLQHSKEINSSTLSSFNLLILEKASRHEALIIEVTKAIKKQEFVPYYQPKINYLSGEIQGLEALIRWDHPDKGILLPGTFLPVVEHNPVVMMELEKAILEAILSEANELISYYKINSGFRLSINLSSIHFNQPSLVSDLLTSCHRFSVDPQYLEFELTESSMLEDLNLAIEISHDLQKAGFHVALDDFGTGYSSLSYIQNLPVNVIKLDYSFVKKIPQDIRSGFVVEHIISLAHKLGLIIVAEGVEEADQLDYLGNLNVDMIQGFYFYKPMPLEQACKLNLVVNNYK</sequence>
<evidence type="ECO:0008006" key="7">
    <source>
        <dbReference type="Google" id="ProtNLM"/>
    </source>
</evidence>
<keyword evidence="1" id="KW-0472">Membrane</keyword>
<dbReference type="KEGG" id="oai:OLEAN_C36770"/>
<dbReference type="InterPro" id="IPR043128">
    <property type="entry name" value="Rev_trsase/Diguanyl_cyclase"/>
</dbReference>
<name>R4YUG6_OLEAN</name>
<dbReference type="InterPro" id="IPR000160">
    <property type="entry name" value="GGDEF_dom"/>
</dbReference>
<keyword evidence="2" id="KW-0732">Signal</keyword>
<dbReference type="CDD" id="cd01948">
    <property type="entry name" value="EAL"/>
    <property type="match status" value="1"/>
</dbReference>
<dbReference type="AlphaFoldDB" id="R4YUG6"/>